<dbReference type="EMBL" id="JAAIUW010000011">
    <property type="protein sequence ID" value="KAF7808901.1"/>
    <property type="molecule type" value="Genomic_DNA"/>
</dbReference>
<gene>
    <name evidence="2" type="ORF">G2W53_035644</name>
</gene>
<organism evidence="2 3">
    <name type="scientific">Senna tora</name>
    <dbReference type="NCBI Taxonomy" id="362788"/>
    <lineage>
        <taxon>Eukaryota</taxon>
        <taxon>Viridiplantae</taxon>
        <taxon>Streptophyta</taxon>
        <taxon>Embryophyta</taxon>
        <taxon>Tracheophyta</taxon>
        <taxon>Spermatophyta</taxon>
        <taxon>Magnoliopsida</taxon>
        <taxon>eudicotyledons</taxon>
        <taxon>Gunneridae</taxon>
        <taxon>Pentapetalae</taxon>
        <taxon>rosids</taxon>
        <taxon>fabids</taxon>
        <taxon>Fabales</taxon>
        <taxon>Fabaceae</taxon>
        <taxon>Caesalpinioideae</taxon>
        <taxon>Cassia clade</taxon>
        <taxon>Senna</taxon>
    </lineage>
</organism>
<feature type="region of interest" description="Disordered" evidence="1">
    <location>
        <begin position="1"/>
        <end position="22"/>
    </location>
</feature>
<keyword evidence="3" id="KW-1185">Reference proteome</keyword>
<accession>A0A834SSM3</accession>
<dbReference type="Proteomes" id="UP000634136">
    <property type="component" value="Unassembled WGS sequence"/>
</dbReference>
<proteinExistence type="predicted"/>
<evidence type="ECO:0000313" key="3">
    <source>
        <dbReference type="Proteomes" id="UP000634136"/>
    </source>
</evidence>
<name>A0A834SSM3_9FABA</name>
<sequence>MGSGEKYITSAIQRPTPANQTT</sequence>
<reference evidence="2" key="1">
    <citation type="submission" date="2020-09" db="EMBL/GenBank/DDBJ databases">
        <title>Genome-Enabled Discovery of Anthraquinone Biosynthesis in Senna tora.</title>
        <authorList>
            <person name="Kang S.-H."/>
            <person name="Pandey R.P."/>
            <person name="Lee C.-M."/>
            <person name="Sim J.-S."/>
            <person name="Jeong J.-T."/>
            <person name="Choi B.-S."/>
            <person name="Jung M."/>
            <person name="Ginzburg D."/>
            <person name="Zhao K."/>
            <person name="Won S.Y."/>
            <person name="Oh T.-J."/>
            <person name="Yu Y."/>
            <person name="Kim N.-H."/>
            <person name="Lee O.R."/>
            <person name="Lee T.-H."/>
            <person name="Bashyal P."/>
            <person name="Kim T.-S."/>
            <person name="Lee W.-H."/>
            <person name="Kawkins C."/>
            <person name="Kim C.-K."/>
            <person name="Kim J.S."/>
            <person name="Ahn B.O."/>
            <person name="Rhee S.Y."/>
            <person name="Sohng J.K."/>
        </authorList>
    </citation>
    <scope>NUCLEOTIDE SEQUENCE</scope>
    <source>
        <tissue evidence="2">Leaf</tissue>
    </source>
</reference>
<comment type="caution">
    <text evidence="2">The sequence shown here is derived from an EMBL/GenBank/DDBJ whole genome shotgun (WGS) entry which is preliminary data.</text>
</comment>
<evidence type="ECO:0000256" key="1">
    <source>
        <dbReference type="SAM" id="MobiDB-lite"/>
    </source>
</evidence>
<feature type="compositionally biased region" description="Polar residues" evidence="1">
    <location>
        <begin position="10"/>
        <end position="22"/>
    </location>
</feature>
<evidence type="ECO:0000313" key="2">
    <source>
        <dbReference type="EMBL" id="KAF7808901.1"/>
    </source>
</evidence>
<protein>
    <submittedName>
        <fullName evidence="2">Uncharacterized protein</fullName>
    </submittedName>
</protein>
<dbReference type="AlphaFoldDB" id="A0A834SSM3"/>